<protein>
    <submittedName>
        <fullName evidence="2">Membrane protease YdiL (CAAX protease family)</fullName>
    </submittedName>
</protein>
<feature type="transmembrane region" description="Helical" evidence="1">
    <location>
        <begin position="118"/>
        <end position="135"/>
    </location>
</feature>
<keyword evidence="2" id="KW-0645">Protease</keyword>
<comment type="caution">
    <text evidence="2">The sequence shown here is derived from an EMBL/GenBank/DDBJ whole genome shotgun (WGS) entry which is preliminary data.</text>
</comment>
<sequence length="140" mass="15773">MKFNKAILIVFIVFLTAVILQIGMAYVTFLQGKIYADELGEILISFIKIYSIHISILFTGSFFTHLENKEKKISSKILWVSLTLVCLWNAILITSCFILTQVSPPASYKGVIDFQEKIASASSFLITGILSYFFITKNQS</sequence>
<keyword evidence="1" id="KW-0812">Transmembrane</keyword>
<feature type="transmembrane region" description="Helical" evidence="1">
    <location>
        <begin position="7"/>
        <end position="30"/>
    </location>
</feature>
<reference evidence="2 3" key="1">
    <citation type="submission" date="2023-07" db="EMBL/GenBank/DDBJ databases">
        <title>Sorghum-associated microbial communities from plants grown in Nebraska, USA.</title>
        <authorList>
            <person name="Schachtman D."/>
        </authorList>
    </citation>
    <scope>NUCLEOTIDE SEQUENCE [LARGE SCALE GENOMIC DNA]</scope>
    <source>
        <strain evidence="2 3">3262</strain>
    </source>
</reference>
<dbReference type="GO" id="GO:0008233">
    <property type="term" value="F:peptidase activity"/>
    <property type="evidence" value="ECO:0007669"/>
    <property type="project" value="UniProtKB-KW"/>
</dbReference>
<dbReference type="EMBL" id="JAVDUU010000003">
    <property type="protein sequence ID" value="MDR6943789.1"/>
    <property type="molecule type" value="Genomic_DNA"/>
</dbReference>
<name>A0ABU1TEW1_9SPHI</name>
<dbReference type="RefSeq" id="WP_310098669.1">
    <property type="nucleotide sequence ID" value="NZ_JAVDUU010000003.1"/>
</dbReference>
<feature type="transmembrane region" description="Helical" evidence="1">
    <location>
        <begin position="77"/>
        <end position="98"/>
    </location>
</feature>
<dbReference type="GO" id="GO:0006508">
    <property type="term" value="P:proteolysis"/>
    <property type="evidence" value="ECO:0007669"/>
    <property type="project" value="UniProtKB-KW"/>
</dbReference>
<keyword evidence="1" id="KW-0472">Membrane</keyword>
<keyword evidence="1" id="KW-1133">Transmembrane helix</keyword>
<organism evidence="2 3">
    <name type="scientific">Mucilaginibacter pocheonensis</name>
    <dbReference type="NCBI Taxonomy" id="398050"/>
    <lineage>
        <taxon>Bacteria</taxon>
        <taxon>Pseudomonadati</taxon>
        <taxon>Bacteroidota</taxon>
        <taxon>Sphingobacteriia</taxon>
        <taxon>Sphingobacteriales</taxon>
        <taxon>Sphingobacteriaceae</taxon>
        <taxon>Mucilaginibacter</taxon>
    </lineage>
</organism>
<dbReference type="Proteomes" id="UP001247620">
    <property type="component" value="Unassembled WGS sequence"/>
</dbReference>
<feature type="transmembrane region" description="Helical" evidence="1">
    <location>
        <begin position="42"/>
        <end position="65"/>
    </location>
</feature>
<accession>A0ABU1TEW1</accession>
<evidence type="ECO:0000256" key="1">
    <source>
        <dbReference type="SAM" id="Phobius"/>
    </source>
</evidence>
<gene>
    <name evidence="2" type="ORF">J2W55_003642</name>
</gene>
<proteinExistence type="predicted"/>
<evidence type="ECO:0000313" key="2">
    <source>
        <dbReference type="EMBL" id="MDR6943789.1"/>
    </source>
</evidence>
<keyword evidence="2" id="KW-0378">Hydrolase</keyword>
<evidence type="ECO:0000313" key="3">
    <source>
        <dbReference type="Proteomes" id="UP001247620"/>
    </source>
</evidence>
<keyword evidence="3" id="KW-1185">Reference proteome</keyword>